<dbReference type="PANTHER" id="PTHR44846">
    <property type="entry name" value="MANNOSYL-D-GLYCERATE TRANSPORT/METABOLISM SYSTEM REPRESSOR MNGR-RELATED"/>
    <property type="match status" value="1"/>
</dbReference>
<name>A0A0A1MLJ7_9BACI</name>
<dbReference type="InterPro" id="IPR036388">
    <property type="entry name" value="WH-like_DNA-bd_sf"/>
</dbReference>
<dbReference type="SMART" id="SM00345">
    <property type="entry name" value="HTH_GNTR"/>
    <property type="match status" value="1"/>
</dbReference>
<dbReference type="STRING" id="545501.BN997_00361"/>
<dbReference type="SUPFAM" id="SSF46785">
    <property type="entry name" value="Winged helix' DNA-binding domain"/>
    <property type="match status" value="1"/>
</dbReference>
<dbReference type="InterPro" id="IPR028978">
    <property type="entry name" value="Chorismate_lyase_/UTRA_dom_sf"/>
</dbReference>
<dbReference type="Pfam" id="PF00392">
    <property type="entry name" value="GntR"/>
    <property type="match status" value="1"/>
</dbReference>
<dbReference type="InterPro" id="IPR050679">
    <property type="entry name" value="Bact_HTH_transcr_reg"/>
</dbReference>
<dbReference type="GO" id="GO:0003677">
    <property type="term" value="F:DNA binding"/>
    <property type="evidence" value="ECO:0007669"/>
    <property type="project" value="UniProtKB-KW"/>
</dbReference>
<dbReference type="GO" id="GO:0045892">
    <property type="term" value="P:negative regulation of DNA-templated transcription"/>
    <property type="evidence" value="ECO:0007669"/>
    <property type="project" value="TreeGrafter"/>
</dbReference>
<dbReference type="InterPro" id="IPR011663">
    <property type="entry name" value="UTRA"/>
</dbReference>
<evidence type="ECO:0000256" key="3">
    <source>
        <dbReference type="ARBA" id="ARBA00023163"/>
    </source>
</evidence>
<dbReference type="InterPro" id="IPR036390">
    <property type="entry name" value="WH_DNA-bd_sf"/>
</dbReference>
<evidence type="ECO:0000259" key="4">
    <source>
        <dbReference type="PROSITE" id="PS50949"/>
    </source>
</evidence>
<sequence length="235" mass="27272">MKLNLRQGSLYLQVKEILKERIINGQYPKNSLIPSEPELEKEFEVSKITIRRAVEQLAQEGYVEKKSGIGTTVLANQAVSKLSKGQRFSEYLIGEGHQLGKKLIEVEKVDAILPAIHDLAGEGAYCVERLYTLDDKPYIHFRHYIPSSISLPNDPNVFVNSLYDMLYQEGIRFFRFKDEFSVAIPEPAVAEMLEMELQPLLQRERFSYDERDRLVEYSVAYYRTDIHKYIVNFNV</sequence>
<protein>
    <submittedName>
        <fullName evidence="5">HTH-type transcriptional regulator FrlR</fullName>
    </submittedName>
</protein>
<accession>A0A0A1MLJ7</accession>
<evidence type="ECO:0000313" key="5">
    <source>
        <dbReference type="EMBL" id="CEI80557.1"/>
    </source>
</evidence>
<gene>
    <name evidence="5" type="primary">frlR</name>
    <name evidence="5" type="ORF">BN997_00361</name>
</gene>
<dbReference type="AlphaFoldDB" id="A0A0A1MLJ7"/>
<keyword evidence="6" id="KW-1185">Reference proteome</keyword>
<dbReference type="Proteomes" id="UP000040453">
    <property type="component" value="Unassembled WGS sequence"/>
</dbReference>
<evidence type="ECO:0000256" key="2">
    <source>
        <dbReference type="ARBA" id="ARBA00023125"/>
    </source>
</evidence>
<keyword evidence="2" id="KW-0238">DNA-binding</keyword>
<dbReference type="Gene3D" id="3.40.1410.10">
    <property type="entry name" value="Chorismate lyase-like"/>
    <property type="match status" value="1"/>
</dbReference>
<evidence type="ECO:0000256" key="1">
    <source>
        <dbReference type="ARBA" id="ARBA00023015"/>
    </source>
</evidence>
<dbReference type="GO" id="GO:0003700">
    <property type="term" value="F:DNA-binding transcription factor activity"/>
    <property type="evidence" value="ECO:0007669"/>
    <property type="project" value="InterPro"/>
</dbReference>
<dbReference type="PROSITE" id="PS50949">
    <property type="entry name" value="HTH_GNTR"/>
    <property type="match status" value="1"/>
</dbReference>
<organism evidence="5 6">
    <name type="scientific">Oceanobacillus oncorhynchi</name>
    <dbReference type="NCBI Taxonomy" id="545501"/>
    <lineage>
        <taxon>Bacteria</taxon>
        <taxon>Bacillati</taxon>
        <taxon>Bacillota</taxon>
        <taxon>Bacilli</taxon>
        <taxon>Bacillales</taxon>
        <taxon>Bacillaceae</taxon>
        <taxon>Oceanobacillus</taxon>
    </lineage>
</organism>
<dbReference type="OrthoDB" id="457376at2"/>
<dbReference type="Pfam" id="PF07702">
    <property type="entry name" value="UTRA"/>
    <property type="match status" value="1"/>
</dbReference>
<dbReference type="SUPFAM" id="SSF64288">
    <property type="entry name" value="Chorismate lyase-like"/>
    <property type="match status" value="1"/>
</dbReference>
<dbReference type="PRINTS" id="PR00035">
    <property type="entry name" value="HTHGNTR"/>
</dbReference>
<reference evidence="5 6" key="1">
    <citation type="submission" date="2014-11" db="EMBL/GenBank/DDBJ databases">
        <authorList>
            <person name="Urmite Genomes Urmite Genomes"/>
        </authorList>
    </citation>
    <scope>NUCLEOTIDE SEQUENCE [LARGE SCALE GENOMIC DNA]</scope>
    <source>
        <strain evidence="5 6">Oc5</strain>
    </source>
</reference>
<dbReference type="RefSeq" id="WP_042529105.1">
    <property type="nucleotide sequence ID" value="NZ_CDGG01000001.1"/>
</dbReference>
<dbReference type="CDD" id="cd07377">
    <property type="entry name" value="WHTH_GntR"/>
    <property type="match status" value="1"/>
</dbReference>
<dbReference type="PANTHER" id="PTHR44846:SF1">
    <property type="entry name" value="MANNOSYL-D-GLYCERATE TRANSPORT_METABOLISM SYSTEM REPRESSOR MNGR-RELATED"/>
    <property type="match status" value="1"/>
</dbReference>
<dbReference type="SMART" id="SM00866">
    <property type="entry name" value="UTRA"/>
    <property type="match status" value="1"/>
</dbReference>
<dbReference type="EMBL" id="CDGG01000001">
    <property type="protein sequence ID" value="CEI80557.1"/>
    <property type="molecule type" value="Genomic_DNA"/>
</dbReference>
<evidence type="ECO:0000313" key="6">
    <source>
        <dbReference type="Proteomes" id="UP000040453"/>
    </source>
</evidence>
<keyword evidence="1" id="KW-0805">Transcription regulation</keyword>
<dbReference type="InterPro" id="IPR000524">
    <property type="entry name" value="Tscrpt_reg_HTH_GntR"/>
</dbReference>
<keyword evidence="3" id="KW-0804">Transcription</keyword>
<dbReference type="Gene3D" id="1.10.10.10">
    <property type="entry name" value="Winged helix-like DNA-binding domain superfamily/Winged helix DNA-binding domain"/>
    <property type="match status" value="1"/>
</dbReference>
<feature type="domain" description="HTH gntR-type" evidence="4">
    <location>
        <begin position="8"/>
        <end position="76"/>
    </location>
</feature>
<proteinExistence type="predicted"/>